<dbReference type="EMBL" id="LMUA01000007">
    <property type="protein sequence ID" value="KUE76685.1"/>
    <property type="molecule type" value="Genomic_DNA"/>
</dbReference>
<gene>
    <name evidence="1" type="ORF">ASJ35_06645</name>
</gene>
<dbReference type="InterPro" id="IPR041965">
    <property type="entry name" value="TTRAP_sf"/>
</dbReference>
<dbReference type="InterPro" id="IPR025468">
    <property type="entry name" value="TTRAP"/>
</dbReference>
<comment type="caution">
    <text evidence="1">The sequence shown here is derived from an EMBL/GenBank/DDBJ whole genome shotgun (WGS) entry which is preliminary data.</text>
</comment>
<dbReference type="AlphaFoldDB" id="A0A0W7TS77"/>
<accession>A0A0W7TS77</accession>
<protein>
    <recommendedName>
        <fullName evidence="3">Tranposon-transfer assisting protein</fullName>
    </recommendedName>
</protein>
<evidence type="ECO:0000313" key="2">
    <source>
        <dbReference type="Proteomes" id="UP000053433"/>
    </source>
</evidence>
<sequence length="78" mass="8880">MENFTFEEMNLMCIYNTGTREGLIGALTEMRGYLEPDETELLTLTDSTLEKLSHMSDEAFDALELYPDFGDEEDADAE</sequence>
<dbReference type="Pfam" id="PF14203">
    <property type="entry name" value="TTRAP"/>
    <property type="match status" value="1"/>
</dbReference>
<reference evidence="1 2" key="1">
    <citation type="submission" date="2015-10" db="EMBL/GenBank/DDBJ databases">
        <title>A novel member of the family Ruminococcaceae isolated from human faeces.</title>
        <authorList>
            <person name="Shkoporov A.N."/>
            <person name="Chaplin A.V."/>
            <person name="Motuzova O.V."/>
            <person name="Kafarskaia L.I."/>
            <person name="Efimov B.A."/>
        </authorList>
    </citation>
    <scope>NUCLEOTIDE SEQUENCE [LARGE SCALE GENOMIC DNA]</scope>
    <source>
        <strain evidence="1 2">668</strain>
    </source>
</reference>
<evidence type="ECO:0000313" key="1">
    <source>
        <dbReference type="EMBL" id="KUE76685.1"/>
    </source>
</evidence>
<dbReference type="Proteomes" id="UP000053433">
    <property type="component" value="Unassembled WGS sequence"/>
</dbReference>
<dbReference type="RefSeq" id="WP_058723031.1">
    <property type="nucleotide sequence ID" value="NZ_LMUA01000007.1"/>
</dbReference>
<organism evidence="1 2">
    <name type="scientific">Ruthenibacterium lactatiformans</name>
    <dbReference type="NCBI Taxonomy" id="1550024"/>
    <lineage>
        <taxon>Bacteria</taxon>
        <taxon>Bacillati</taxon>
        <taxon>Bacillota</taxon>
        <taxon>Clostridia</taxon>
        <taxon>Eubacteriales</taxon>
        <taxon>Oscillospiraceae</taxon>
        <taxon>Ruthenibacterium</taxon>
    </lineage>
</organism>
<dbReference type="Gene3D" id="1.10.10.1850">
    <property type="entry name" value="Sporulation protein-like"/>
    <property type="match status" value="1"/>
</dbReference>
<name>A0A0W7TS77_9FIRM</name>
<proteinExistence type="predicted"/>
<evidence type="ECO:0008006" key="3">
    <source>
        <dbReference type="Google" id="ProtNLM"/>
    </source>
</evidence>